<dbReference type="PANTHER" id="PTHR33741">
    <property type="entry name" value="TRANSMEMBRANE PROTEIN DDB_G0269096-RELATED"/>
    <property type="match status" value="1"/>
</dbReference>
<dbReference type="EMBL" id="QYUK01000016">
    <property type="protein sequence ID" value="RJF80709.1"/>
    <property type="molecule type" value="Genomic_DNA"/>
</dbReference>
<dbReference type="InterPro" id="IPR058581">
    <property type="entry name" value="TM_HPP"/>
</dbReference>
<reference evidence="4 5" key="1">
    <citation type="submission" date="2018-09" db="EMBL/GenBank/DDBJ databases">
        <authorList>
            <person name="Zhu H."/>
        </authorList>
    </citation>
    <scope>NUCLEOTIDE SEQUENCE [LARGE SCALE GENOMIC DNA]</scope>
    <source>
        <strain evidence="4 5">K1W22B-8</strain>
    </source>
</reference>
<dbReference type="OrthoDB" id="9811720at2"/>
<dbReference type="InterPro" id="IPR007065">
    <property type="entry name" value="HPP"/>
</dbReference>
<name>A0A418VU89_9PROT</name>
<proteinExistence type="predicted"/>
<evidence type="ECO:0000259" key="3">
    <source>
        <dbReference type="Pfam" id="PF04982"/>
    </source>
</evidence>
<feature type="compositionally biased region" description="Low complexity" evidence="1">
    <location>
        <begin position="187"/>
        <end position="196"/>
    </location>
</feature>
<sequence>MRFPERFNPRHLPRRIARFRVIIVRRASWKFALVASIGAMIAILGAVAIGEWSGHPLLLATFGPTGVLIFGFPQVPFAQPRNVLGGYLIAGLCGLAVCALLGSGPWAPIPAVGLAMFLMMLSQTVHPPAAGLPIVIAMTDPGWAFLGFPVMAGALLMVLAGLLFNRLGRQAERQERSTRRGRRARAAAKAPLRPPP</sequence>
<keyword evidence="5" id="KW-1185">Reference proteome</keyword>
<organism evidence="4 5">
    <name type="scientific">Oleomonas cavernae</name>
    <dbReference type="NCBI Taxonomy" id="2320859"/>
    <lineage>
        <taxon>Bacteria</taxon>
        <taxon>Pseudomonadati</taxon>
        <taxon>Pseudomonadota</taxon>
        <taxon>Alphaproteobacteria</taxon>
        <taxon>Acetobacterales</taxon>
        <taxon>Acetobacteraceae</taxon>
        <taxon>Oleomonas</taxon>
    </lineage>
</organism>
<feature type="transmembrane region" description="Helical" evidence="2">
    <location>
        <begin position="84"/>
        <end position="107"/>
    </location>
</feature>
<protein>
    <submittedName>
        <fullName evidence="4">HPP family protein</fullName>
    </submittedName>
</protein>
<dbReference type="PANTHER" id="PTHR33741:SF5">
    <property type="entry name" value="TRANSMEMBRANE PROTEIN DDB_G0269096-RELATED"/>
    <property type="match status" value="1"/>
</dbReference>
<keyword evidence="2" id="KW-0812">Transmembrane</keyword>
<gene>
    <name evidence="4" type="ORF">D3874_26840</name>
</gene>
<feature type="transmembrane region" description="Helical" evidence="2">
    <location>
        <begin position="28"/>
        <end position="49"/>
    </location>
</feature>
<feature type="region of interest" description="Disordered" evidence="1">
    <location>
        <begin position="173"/>
        <end position="196"/>
    </location>
</feature>
<dbReference type="AlphaFoldDB" id="A0A418VU89"/>
<feature type="transmembrane region" description="Helical" evidence="2">
    <location>
        <begin position="55"/>
        <end position="72"/>
    </location>
</feature>
<dbReference type="Proteomes" id="UP000284605">
    <property type="component" value="Unassembled WGS sequence"/>
</dbReference>
<keyword evidence="2" id="KW-0472">Membrane</keyword>
<feature type="domain" description="HPP transmembrane region" evidence="3">
    <location>
        <begin position="26"/>
        <end position="169"/>
    </location>
</feature>
<keyword evidence="2" id="KW-1133">Transmembrane helix</keyword>
<evidence type="ECO:0000313" key="4">
    <source>
        <dbReference type="EMBL" id="RJF80709.1"/>
    </source>
</evidence>
<accession>A0A418VU89</accession>
<evidence type="ECO:0000313" key="5">
    <source>
        <dbReference type="Proteomes" id="UP000284605"/>
    </source>
</evidence>
<evidence type="ECO:0000256" key="2">
    <source>
        <dbReference type="SAM" id="Phobius"/>
    </source>
</evidence>
<dbReference type="RefSeq" id="WP_119782761.1">
    <property type="nucleotide sequence ID" value="NZ_QYUK01000016.1"/>
</dbReference>
<comment type="caution">
    <text evidence="4">The sequence shown here is derived from an EMBL/GenBank/DDBJ whole genome shotgun (WGS) entry which is preliminary data.</text>
</comment>
<evidence type="ECO:0000256" key="1">
    <source>
        <dbReference type="SAM" id="MobiDB-lite"/>
    </source>
</evidence>
<dbReference type="Pfam" id="PF04982">
    <property type="entry name" value="TM_HPP"/>
    <property type="match status" value="1"/>
</dbReference>
<feature type="transmembrane region" description="Helical" evidence="2">
    <location>
        <begin position="143"/>
        <end position="164"/>
    </location>
</feature>